<keyword evidence="2" id="KW-1185">Reference proteome</keyword>
<reference evidence="1 2" key="1">
    <citation type="journal article" date="2014" name="Virology">
        <title>Supersize me: Cronobacter sakazakii phage GAP32.</title>
        <authorList>
            <person name="Abbasifar R."/>
            <person name="Griffiths M.W."/>
            <person name="Sabour P.M."/>
            <person name="Ackermann H.-W."/>
            <person name="Vandersteegen K."/>
            <person name="Lavigne R."/>
            <person name="Noben J.-P."/>
            <person name="Villa A.A."/>
            <person name="Abbasifar A."/>
            <person name="Nash J.H.E."/>
            <person name="Kropinski A.M."/>
        </authorList>
    </citation>
    <scope>NUCLEOTIDE SEQUENCE [LARGE SCALE GENOMIC DNA]</scope>
    <source>
        <strain evidence="1">GAP-32</strain>
    </source>
</reference>
<proteinExistence type="predicted"/>
<protein>
    <submittedName>
        <fullName evidence="1">Uncharacterized protein</fullName>
    </submittedName>
</protein>
<dbReference type="EMBL" id="JN882285">
    <property type="protein sequence ID" value="AFC21872.1"/>
    <property type="molecule type" value="Genomic_DNA"/>
</dbReference>
<evidence type="ECO:0000313" key="1">
    <source>
        <dbReference type="EMBL" id="AFC21872.1"/>
    </source>
</evidence>
<dbReference type="KEGG" id="vg:13994162"/>
<gene>
    <name evidence="1" type="ORF">GAP32_419</name>
</gene>
<dbReference type="RefSeq" id="YP_006987527.1">
    <property type="nucleotide sequence ID" value="NC_019401.1"/>
</dbReference>
<accession>K4F7R1</accession>
<name>K4F7R1_9CAUD</name>
<dbReference type="Proteomes" id="UP000000457">
    <property type="component" value="Segment"/>
</dbReference>
<dbReference type="GeneID" id="13994162"/>
<sequence>MKVQWIKIKNPDDMQFFAGKIYPKDKDDYQYIEDEFGTQYSVSPDGLKELQNFGWEIEVQYESIH</sequence>
<organism evidence="1 2">
    <name type="scientific">Cronobacter phage vB_CsaM_GAP32</name>
    <dbReference type="NCBI Taxonomy" id="1141136"/>
    <lineage>
        <taxon>Viruses</taxon>
        <taxon>Duplodnaviria</taxon>
        <taxon>Heunggongvirae</taxon>
        <taxon>Uroviricota</taxon>
        <taxon>Caudoviricetes</taxon>
        <taxon>Mimasvirus</taxon>
        <taxon>Mimasvirus GAP32</taxon>
    </lineage>
</organism>
<evidence type="ECO:0000313" key="2">
    <source>
        <dbReference type="Proteomes" id="UP000000457"/>
    </source>
</evidence>